<gene>
    <name evidence="1" type="ORF">F5148DRAFT_988541</name>
</gene>
<comment type="caution">
    <text evidence="1">The sequence shown here is derived from an EMBL/GenBank/DDBJ whole genome shotgun (WGS) entry which is preliminary data.</text>
</comment>
<keyword evidence="2" id="KW-1185">Reference proteome</keyword>
<name>A0ACC0TUE7_9AGAM</name>
<evidence type="ECO:0000313" key="2">
    <source>
        <dbReference type="Proteomes" id="UP001207468"/>
    </source>
</evidence>
<dbReference type="Proteomes" id="UP001207468">
    <property type="component" value="Unassembled WGS sequence"/>
</dbReference>
<dbReference type="EMBL" id="JAGFNK010000649">
    <property type="protein sequence ID" value="KAI9445717.1"/>
    <property type="molecule type" value="Genomic_DNA"/>
</dbReference>
<sequence>MPQKLIVKQVIQETFNTKSFVLAPADGKKIEYQAGQFLTFLFKHFNGEEVRRSYSISSSPVLEEPLTITVKRIENGEYSRRLTDRTQAGSELETIGASGFFTLPEKVNNYQQLIFIAAGSGITPIYSLIKTVLHTNATITVGLIYSNTSPSSTIFYEELQALQQQFAKRFKIEFLFSTSRDLLRARLSFGLLEVLLKEFAVTSLNNILFYLCGPYDYMRMITIKLQSEGVVVENIKKEIFNIEKPAKRLQPPDKDMHHITLQVQDREYQFDAQYPVTILQAAKQLKIPVPYSCESGQCGTCTATCLEGKVWMWHNEVLLDDEIAKGRVLTCTGYAVGGDVVLRF</sequence>
<accession>A0ACC0TUE7</accession>
<reference evidence="1" key="1">
    <citation type="submission" date="2021-03" db="EMBL/GenBank/DDBJ databases">
        <title>Evolutionary priming and transition to the ectomycorrhizal habit in an iconic lineage of mushroom-forming fungi: is preadaptation a requirement?</title>
        <authorList>
            <consortium name="DOE Joint Genome Institute"/>
            <person name="Looney B.P."/>
            <person name="Miyauchi S."/>
            <person name="Morin E."/>
            <person name="Drula E."/>
            <person name="Courty P.E."/>
            <person name="Chicoki N."/>
            <person name="Fauchery L."/>
            <person name="Kohler A."/>
            <person name="Kuo A."/>
            <person name="LaButti K."/>
            <person name="Pangilinan J."/>
            <person name="Lipzen A."/>
            <person name="Riley R."/>
            <person name="Andreopoulos W."/>
            <person name="He G."/>
            <person name="Johnson J."/>
            <person name="Barry K.W."/>
            <person name="Grigoriev I.V."/>
            <person name="Nagy L."/>
            <person name="Hibbett D."/>
            <person name="Henrissat B."/>
            <person name="Matheny P.B."/>
            <person name="Labbe J."/>
            <person name="Martin A.F."/>
        </authorList>
    </citation>
    <scope>NUCLEOTIDE SEQUENCE</scope>
    <source>
        <strain evidence="1">BPL698</strain>
    </source>
</reference>
<proteinExistence type="predicted"/>
<protein>
    <submittedName>
        <fullName evidence="1">Oxidoreductase FAD-binding domain-containing protein</fullName>
    </submittedName>
</protein>
<evidence type="ECO:0000313" key="1">
    <source>
        <dbReference type="EMBL" id="KAI9445717.1"/>
    </source>
</evidence>
<organism evidence="1 2">
    <name type="scientific">Russula earlei</name>
    <dbReference type="NCBI Taxonomy" id="71964"/>
    <lineage>
        <taxon>Eukaryota</taxon>
        <taxon>Fungi</taxon>
        <taxon>Dikarya</taxon>
        <taxon>Basidiomycota</taxon>
        <taxon>Agaricomycotina</taxon>
        <taxon>Agaricomycetes</taxon>
        <taxon>Russulales</taxon>
        <taxon>Russulaceae</taxon>
        <taxon>Russula</taxon>
    </lineage>
</organism>